<feature type="domain" description="Cytochrome c" evidence="4">
    <location>
        <begin position="49"/>
        <end position="138"/>
    </location>
</feature>
<keyword evidence="6" id="KW-1185">Reference proteome</keyword>
<evidence type="ECO:0000313" key="6">
    <source>
        <dbReference type="Proteomes" id="UP000034883"/>
    </source>
</evidence>
<organism evidence="5 6">
    <name type="scientific">Sandaracinus amylolyticus</name>
    <dbReference type="NCBI Taxonomy" id="927083"/>
    <lineage>
        <taxon>Bacteria</taxon>
        <taxon>Pseudomonadati</taxon>
        <taxon>Myxococcota</taxon>
        <taxon>Polyangia</taxon>
        <taxon>Polyangiales</taxon>
        <taxon>Sandaracinaceae</taxon>
        <taxon>Sandaracinus</taxon>
    </lineage>
</organism>
<dbReference type="EMBL" id="CP011125">
    <property type="protein sequence ID" value="AKF03883.1"/>
    <property type="molecule type" value="Genomic_DNA"/>
</dbReference>
<protein>
    <recommendedName>
        <fullName evidence="4">Cytochrome c domain-containing protein</fullName>
    </recommendedName>
</protein>
<dbReference type="GO" id="GO:0009055">
    <property type="term" value="F:electron transfer activity"/>
    <property type="evidence" value="ECO:0007669"/>
    <property type="project" value="InterPro"/>
</dbReference>
<dbReference type="KEGG" id="samy:DB32_001032"/>
<dbReference type="STRING" id="927083.DB32_001032"/>
<evidence type="ECO:0000256" key="1">
    <source>
        <dbReference type="ARBA" id="ARBA00022617"/>
    </source>
</evidence>
<dbReference type="SUPFAM" id="SSF46626">
    <property type="entry name" value="Cytochrome c"/>
    <property type="match status" value="1"/>
</dbReference>
<evidence type="ECO:0000313" key="5">
    <source>
        <dbReference type="EMBL" id="AKF03883.1"/>
    </source>
</evidence>
<dbReference type="Proteomes" id="UP000034883">
    <property type="component" value="Chromosome"/>
</dbReference>
<evidence type="ECO:0000256" key="3">
    <source>
        <dbReference type="ARBA" id="ARBA00023004"/>
    </source>
</evidence>
<dbReference type="GO" id="GO:0020037">
    <property type="term" value="F:heme binding"/>
    <property type="evidence" value="ECO:0007669"/>
    <property type="project" value="InterPro"/>
</dbReference>
<dbReference type="InterPro" id="IPR009056">
    <property type="entry name" value="Cyt_c-like_dom"/>
</dbReference>
<sequence>MLSCVAIGVAATACGGDDEGGGGQQQDGGAGDDAAVAAIDCTGANAETGQAPAMSTCGIASCHNADFAGQRGGSGFASSNLTPDDTGLAEWTTGEIAKATLDGVTPEGEVLCPIMIRYRTTGMTEAQACDIAEYLRSLAPIENEVEDTCE</sequence>
<proteinExistence type="predicted"/>
<keyword evidence="2" id="KW-0479">Metal-binding</keyword>
<evidence type="ECO:0000259" key="4">
    <source>
        <dbReference type="Pfam" id="PF00034"/>
    </source>
</evidence>
<evidence type="ECO:0000256" key="2">
    <source>
        <dbReference type="ARBA" id="ARBA00022723"/>
    </source>
</evidence>
<keyword evidence="3" id="KW-0408">Iron</keyword>
<keyword evidence="1" id="KW-0349">Heme</keyword>
<gene>
    <name evidence="5" type="ORF">DB32_001032</name>
</gene>
<name>A0A0F6W057_9BACT</name>
<dbReference type="InterPro" id="IPR036909">
    <property type="entry name" value="Cyt_c-like_dom_sf"/>
</dbReference>
<dbReference type="AlphaFoldDB" id="A0A0F6W057"/>
<reference evidence="5 6" key="1">
    <citation type="submission" date="2015-03" db="EMBL/GenBank/DDBJ databases">
        <title>Genome assembly of Sandaracinus amylolyticus DSM 53668.</title>
        <authorList>
            <person name="Sharma G."/>
            <person name="Subramanian S."/>
        </authorList>
    </citation>
    <scope>NUCLEOTIDE SEQUENCE [LARGE SCALE GENOMIC DNA]</scope>
    <source>
        <strain evidence="5 6">DSM 53668</strain>
    </source>
</reference>
<accession>A0A0F6W057</accession>
<dbReference type="Gene3D" id="1.10.760.10">
    <property type="entry name" value="Cytochrome c-like domain"/>
    <property type="match status" value="1"/>
</dbReference>
<dbReference type="Pfam" id="PF00034">
    <property type="entry name" value="Cytochrom_C"/>
    <property type="match status" value="1"/>
</dbReference>